<dbReference type="InterPro" id="IPR017860">
    <property type="entry name" value="Peptidase_M22_CS"/>
</dbReference>
<comment type="cofactor">
    <cofactor evidence="13">
        <name>Fe(2+)</name>
        <dbReference type="ChEBI" id="CHEBI:29033"/>
    </cofactor>
    <text evidence="13">Binds 1 Fe(2+) ion per subunit.</text>
</comment>
<dbReference type="EC" id="2.7.11.1" evidence="13"/>
<evidence type="ECO:0000256" key="4">
    <source>
        <dbReference type="ARBA" id="ARBA00022694"/>
    </source>
</evidence>
<dbReference type="Gene3D" id="1.10.510.10">
    <property type="entry name" value="Transferase(Phosphotransferase) domain 1"/>
    <property type="match status" value="1"/>
</dbReference>
<comment type="similarity">
    <text evidence="13">In the C-terminal section; belongs to the protein kinase superfamily. Tyr protein kinase family. BUD32 subfamily.</text>
</comment>
<evidence type="ECO:0000256" key="6">
    <source>
        <dbReference type="ARBA" id="ARBA00022741"/>
    </source>
</evidence>
<sequence>MRILGIEGTAWAASAAVFETDRDHVFIESDAYQPDSGGIHPREAAEHMGEAIPEVIATALDHARELADEAGESRDDPAIDAVAFSRGPGLGPCLRIVGTAARTLAGRLGVPLVGVNHMVAHLEIGRHQSGFDSPVCLNASGANAHLLGYHGGRYRVLGETMDTGVGNAIDKFTRHVGWSHPGGPKVEAAAEDGEYTDLPYVVKGMDFSFSGIMSAAKQAVDDGEPVENVCAGLQETIFAMLTEVAERALSLTGTDELVLGGGVGQNARLREMLSEMCEARGAAFYAPDPRFLRDNAGMIAVTGAKMLAAGDTIAIEASAIDPNFRPDQVPVTWRSGEESVARGLHDRSAADTGGEASADAADLRGAEATVEFVDETVVKRRLPKTYRHPELDERLRRERTVAEARLTSEARRQGVPTPLVRDVDRQKATITFSAVGDRDLARGLSPARVRQVGSHLGRLHAAELVHGDPTTRNARVTGPAGGDTAETGDDASDPGPDRVYLIDFGLGFHSGHVEDHAMDLHVFEQSVVGTTDDPEPLLSAVEAGYAETGPGATLDRLREIEGRGRYQ</sequence>
<keyword evidence="9 13" id="KW-0408">Iron</keyword>
<comment type="catalytic activity">
    <reaction evidence="13">
        <text>L-seryl-[protein] + ATP = O-phospho-L-seryl-[protein] + ADP + H(+)</text>
        <dbReference type="Rhea" id="RHEA:17989"/>
        <dbReference type="Rhea" id="RHEA-COMP:9863"/>
        <dbReference type="Rhea" id="RHEA-COMP:11604"/>
        <dbReference type="ChEBI" id="CHEBI:15378"/>
        <dbReference type="ChEBI" id="CHEBI:29999"/>
        <dbReference type="ChEBI" id="CHEBI:30616"/>
        <dbReference type="ChEBI" id="CHEBI:83421"/>
        <dbReference type="ChEBI" id="CHEBI:456216"/>
        <dbReference type="EC" id="2.7.11.1"/>
    </reaction>
</comment>
<feature type="domain" description="Gcp-like" evidence="15">
    <location>
        <begin position="25"/>
        <end position="300"/>
    </location>
</feature>
<feature type="binding site" evidence="13">
    <location>
        <position position="183"/>
    </location>
    <ligand>
        <name>L-threonylcarbamoyladenylate</name>
        <dbReference type="ChEBI" id="CHEBI:73682"/>
    </ligand>
</feature>
<feature type="active site" description="Proton acceptor; for kinase activity" evidence="13">
    <location>
        <position position="468"/>
    </location>
</feature>
<keyword evidence="10 13" id="KW-0511">Multifunctional enzyme</keyword>
<dbReference type="InterPro" id="IPR000905">
    <property type="entry name" value="Gcp-like_dom"/>
</dbReference>
<dbReference type="SUPFAM" id="SSF53067">
    <property type="entry name" value="Actin-like ATPase domain"/>
    <property type="match status" value="1"/>
</dbReference>
<feature type="binding site" evidence="13">
    <location>
        <position position="170"/>
    </location>
    <ligand>
        <name>L-threonylcarbamoyladenylate</name>
        <dbReference type="ChEBI" id="CHEBI:73682"/>
    </ligand>
</feature>
<dbReference type="PANTHER" id="PTHR11735:SF14">
    <property type="entry name" value="TRNA N6-ADENOSINE THREONYLCARBAMOYLTRANSFERASE"/>
    <property type="match status" value="1"/>
</dbReference>
<feature type="region of interest" description="Disordered" evidence="14">
    <location>
        <begin position="469"/>
        <end position="495"/>
    </location>
</feature>
<comment type="catalytic activity">
    <reaction evidence="12 13">
        <text>L-threonylcarbamoyladenylate + adenosine(37) in tRNA = N(6)-L-threonylcarbamoyladenosine(37) in tRNA + AMP + H(+)</text>
        <dbReference type="Rhea" id="RHEA:37059"/>
        <dbReference type="Rhea" id="RHEA-COMP:10162"/>
        <dbReference type="Rhea" id="RHEA-COMP:10163"/>
        <dbReference type="ChEBI" id="CHEBI:15378"/>
        <dbReference type="ChEBI" id="CHEBI:73682"/>
        <dbReference type="ChEBI" id="CHEBI:74411"/>
        <dbReference type="ChEBI" id="CHEBI:74418"/>
        <dbReference type="ChEBI" id="CHEBI:456215"/>
        <dbReference type="EC" id="2.3.1.234"/>
    </reaction>
</comment>
<name>A0ABD5RE56_9EURY</name>
<dbReference type="HAMAP" id="MF_01447">
    <property type="entry name" value="Kae1_Bud32_arch"/>
    <property type="match status" value="1"/>
</dbReference>
<feature type="binding site" evidence="13">
    <location>
        <position position="379"/>
    </location>
    <ligand>
        <name>ATP</name>
        <dbReference type="ChEBI" id="CHEBI:30616"/>
    </ligand>
</feature>
<dbReference type="EC" id="2.3.1.234" evidence="13"/>
<evidence type="ECO:0000256" key="3">
    <source>
        <dbReference type="ARBA" id="ARBA00022679"/>
    </source>
</evidence>
<dbReference type="GO" id="GO:0002949">
    <property type="term" value="P:tRNA threonylcarbamoyladenosine modification"/>
    <property type="evidence" value="ECO:0007669"/>
    <property type="project" value="UniProtKB-UniRule"/>
</dbReference>
<evidence type="ECO:0000256" key="5">
    <source>
        <dbReference type="ARBA" id="ARBA00022723"/>
    </source>
</evidence>
<evidence type="ECO:0000256" key="14">
    <source>
        <dbReference type="SAM" id="MobiDB-lite"/>
    </source>
</evidence>
<feature type="binding site" evidence="13">
    <location>
        <position position="187"/>
    </location>
    <ligand>
        <name>L-threonylcarbamoyladenylate</name>
        <dbReference type="ChEBI" id="CHEBI:73682"/>
    </ligand>
</feature>
<proteinExistence type="inferred from homology"/>
<dbReference type="RefSeq" id="WP_227230482.1">
    <property type="nucleotide sequence ID" value="NZ_JAJCVJ010000002.1"/>
</dbReference>
<dbReference type="InterPro" id="IPR017861">
    <property type="entry name" value="KAE1/TsaD"/>
</dbReference>
<evidence type="ECO:0000256" key="8">
    <source>
        <dbReference type="ARBA" id="ARBA00022840"/>
    </source>
</evidence>
<dbReference type="GO" id="GO:0004712">
    <property type="term" value="F:protein serine/threonine/tyrosine kinase activity"/>
    <property type="evidence" value="ECO:0007669"/>
    <property type="project" value="UniProtKB-UniRule"/>
</dbReference>
<keyword evidence="5 13" id="KW-0479">Metal-binding</keyword>
<dbReference type="GO" id="GO:0005737">
    <property type="term" value="C:cytoplasm"/>
    <property type="evidence" value="ECO:0007669"/>
    <property type="project" value="UniProtKB-SubCell"/>
</dbReference>
<dbReference type="InterPro" id="IPR043129">
    <property type="entry name" value="ATPase_NBD"/>
</dbReference>
<comment type="caution">
    <text evidence="16">The sequence shown here is derived from an EMBL/GenBank/DDBJ whole genome shotgun (WGS) entry which is preliminary data.</text>
</comment>
<keyword evidence="2 13" id="KW-0723">Serine/threonine-protein kinase</keyword>
<evidence type="ECO:0000256" key="11">
    <source>
        <dbReference type="ARBA" id="ARBA00023315"/>
    </source>
</evidence>
<feature type="binding site" evidence="13">
    <location>
        <begin position="362"/>
        <end position="370"/>
    </location>
    <ligand>
        <name>ATP</name>
        <dbReference type="ChEBI" id="CHEBI:30616"/>
    </ligand>
</feature>
<feature type="binding site" evidence="13">
    <location>
        <position position="121"/>
    </location>
    <ligand>
        <name>Fe cation</name>
        <dbReference type="ChEBI" id="CHEBI:24875"/>
    </ligand>
</feature>
<dbReference type="InterPro" id="IPR034680">
    <property type="entry name" value="Kae1_archaea_euk"/>
</dbReference>
<dbReference type="Pfam" id="PF00814">
    <property type="entry name" value="TsaD"/>
    <property type="match status" value="1"/>
</dbReference>
<comment type="subunit">
    <text evidence="13">Component of the KEOPS complex that consists of Kae1, Bud32, Cgi121 and Pcc1; the whole complex dimerizes.</text>
</comment>
<accession>A0ABD5RE56</accession>
<dbReference type="EMBL" id="JBHSKX010000002">
    <property type="protein sequence ID" value="MFC5368236.1"/>
    <property type="molecule type" value="Genomic_DNA"/>
</dbReference>
<feature type="binding site" evidence="13">
    <location>
        <position position="117"/>
    </location>
    <ligand>
        <name>Fe cation</name>
        <dbReference type="ChEBI" id="CHEBI:24875"/>
    </ligand>
</feature>
<keyword evidence="1 13" id="KW-0963">Cytoplasm</keyword>
<evidence type="ECO:0000256" key="12">
    <source>
        <dbReference type="ARBA" id="ARBA00048117"/>
    </source>
</evidence>
<keyword evidence="17" id="KW-1185">Reference proteome</keyword>
<feature type="region of interest" description="Kae1" evidence="13">
    <location>
        <begin position="1"/>
        <end position="333"/>
    </location>
</feature>
<evidence type="ECO:0000256" key="10">
    <source>
        <dbReference type="ARBA" id="ARBA00023268"/>
    </source>
</evidence>
<keyword evidence="6 13" id="KW-0547">Nucleotide-binding</keyword>
<evidence type="ECO:0000256" key="2">
    <source>
        <dbReference type="ARBA" id="ARBA00022527"/>
    </source>
</evidence>
<dbReference type="SUPFAM" id="SSF56112">
    <property type="entry name" value="Protein kinase-like (PK-like)"/>
    <property type="match status" value="1"/>
</dbReference>
<dbReference type="GO" id="GO:0061711">
    <property type="term" value="F:tRNA N(6)-L-threonylcarbamoyladenine synthase activity"/>
    <property type="evidence" value="ECO:0007669"/>
    <property type="project" value="UniProtKB-EC"/>
</dbReference>
<keyword evidence="7 13" id="KW-0418">Kinase</keyword>
<dbReference type="NCBIfam" id="TIGR00329">
    <property type="entry name" value="gcp_kae1"/>
    <property type="match status" value="1"/>
</dbReference>
<evidence type="ECO:0000256" key="7">
    <source>
        <dbReference type="ARBA" id="ARBA00022777"/>
    </source>
</evidence>
<dbReference type="GO" id="GO:0004674">
    <property type="term" value="F:protein serine/threonine kinase activity"/>
    <property type="evidence" value="ECO:0007669"/>
    <property type="project" value="UniProtKB-KW"/>
</dbReference>
<dbReference type="GO" id="GO:0005524">
    <property type="term" value="F:ATP binding"/>
    <property type="evidence" value="ECO:0007669"/>
    <property type="project" value="UniProtKB-UniRule"/>
</dbReference>
<keyword evidence="11 13" id="KW-0012">Acyltransferase</keyword>
<evidence type="ECO:0000313" key="17">
    <source>
        <dbReference type="Proteomes" id="UP001596201"/>
    </source>
</evidence>
<evidence type="ECO:0000256" key="1">
    <source>
        <dbReference type="ARBA" id="ARBA00022490"/>
    </source>
</evidence>
<reference evidence="16 17" key="1">
    <citation type="journal article" date="2019" name="Int. J. Syst. Evol. Microbiol.">
        <title>The Global Catalogue of Microorganisms (GCM) 10K type strain sequencing project: providing services to taxonomists for standard genome sequencing and annotation.</title>
        <authorList>
            <consortium name="The Broad Institute Genomics Platform"/>
            <consortium name="The Broad Institute Genome Sequencing Center for Infectious Disease"/>
            <person name="Wu L."/>
            <person name="Ma J."/>
        </authorList>
    </citation>
    <scope>NUCLEOTIDE SEQUENCE [LARGE SCALE GENOMIC DNA]</scope>
    <source>
        <strain evidence="16 17">CGMCC 1.12237</strain>
    </source>
</reference>
<protein>
    <recommendedName>
        <fullName evidence="13">Probable bifunctional tRNA threonylcarbamoyladenosine biosynthesis protein</fullName>
    </recommendedName>
    <domain>
        <recommendedName>
            <fullName evidence="13">tRNA N6-adenosine threonylcarbamoyltransferase</fullName>
            <ecNumber evidence="13">2.3.1.234</ecNumber>
        </recommendedName>
        <alternativeName>
            <fullName evidence="13">tRNA threonylcarbamoyladenosine biosynthesis protein Kae1</fullName>
        </alternativeName>
        <alternativeName>
            <fullName evidence="13">t(6)A37 threonylcarbamoyladenosine biosynthesis protein Kae1</fullName>
        </alternativeName>
    </domain>
    <domain>
        <recommendedName>
            <fullName evidence="13">Serine/threonine-protein kinase Bud32</fullName>
            <ecNumber evidence="13">2.7.11.1</ecNumber>
        </recommendedName>
    </domain>
</protein>
<keyword evidence="4 13" id="KW-0819">tRNA processing</keyword>
<dbReference type="HAMAP" id="MF_01446">
    <property type="entry name" value="Kae1"/>
    <property type="match status" value="1"/>
</dbReference>
<keyword evidence="3 13" id="KW-0808">Transferase</keyword>
<dbReference type="PROSITE" id="PS01016">
    <property type="entry name" value="GLYCOPROTEASE"/>
    <property type="match status" value="1"/>
</dbReference>
<dbReference type="InterPro" id="IPR022495">
    <property type="entry name" value="Bud32"/>
</dbReference>
<dbReference type="NCBIfam" id="NF007174">
    <property type="entry name" value="PRK09605.1"/>
    <property type="match status" value="1"/>
</dbReference>
<dbReference type="InterPro" id="IPR009220">
    <property type="entry name" value="tRNA_threonyl_synthase/kinase"/>
</dbReference>
<comment type="function">
    <text evidence="13">Required for the formation of a threonylcarbamoyl group on adenosine at position 37 (t(6)A37) in tRNAs that read codons beginning with adenine. Is a component of the KEOPS complex that is probably involved in the transfer of the threonylcarbamoyl moiety of threonylcarbamoyl-AMP (TC-AMP) to the N6 group of A37. The Kae1 domain likely plays a direct catalytic role in this reaction. The Bud32 domain probably displays kinase activity that regulates Kae1 function.</text>
</comment>
<evidence type="ECO:0000259" key="15">
    <source>
        <dbReference type="Pfam" id="PF00814"/>
    </source>
</evidence>
<dbReference type="PIRSF" id="PIRSF036401">
    <property type="entry name" value="Gcp_STYKS"/>
    <property type="match status" value="1"/>
</dbReference>
<comment type="caution">
    <text evidence="13">Lacks conserved residue(s) required for the propagation of feature annotation.</text>
</comment>
<dbReference type="InterPro" id="IPR011009">
    <property type="entry name" value="Kinase-like_dom_sf"/>
</dbReference>
<feature type="binding site" evidence="13">
    <location>
        <begin position="138"/>
        <end position="142"/>
    </location>
    <ligand>
        <name>L-threonylcarbamoyladenylate</name>
        <dbReference type="ChEBI" id="CHEBI:73682"/>
    </ligand>
</feature>
<evidence type="ECO:0000313" key="16">
    <source>
        <dbReference type="EMBL" id="MFC5368236.1"/>
    </source>
</evidence>
<dbReference type="Gene3D" id="3.30.200.20">
    <property type="entry name" value="Phosphorylase Kinase, domain 1"/>
    <property type="match status" value="1"/>
</dbReference>
<dbReference type="NCBIfam" id="TIGR03724">
    <property type="entry name" value="arch_bud32"/>
    <property type="match status" value="1"/>
</dbReference>
<dbReference type="NCBIfam" id="TIGR03722">
    <property type="entry name" value="arch_KAE1"/>
    <property type="match status" value="1"/>
</dbReference>
<dbReference type="PRINTS" id="PR00789">
    <property type="entry name" value="OSIALOPTASE"/>
</dbReference>
<dbReference type="Proteomes" id="UP001596201">
    <property type="component" value="Unassembled WGS sequence"/>
</dbReference>
<evidence type="ECO:0000256" key="13">
    <source>
        <dbReference type="HAMAP-Rule" id="MF_01447"/>
    </source>
</evidence>
<feature type="binding site" evidence="13">
    <location>
        <position position="266"/>
    </location>
    <ligand>
        <name>L-threonylcarbamoyladenylate</name>
        <dbReference type="ChEBI" id="CHEBI:73682"/>
    </ligand>
</feature>
<feature type="binding site" evidence="13">
    <location>
        <position position="294"/>
    </location>
    <ligand>
        <name>Fe cation</name>
        <dbReference type="ChEBI" id="CHEBI:24875"/>
    </ligand>
</feature>
<dbReference type="Gene3D" id="3.30.420.40">
    <property type="match status" value="2"/>
</dbReference>
<dbReference type="GO" id="GO:0005506">
    <property type="term" value="F:iron ion binding"/>
    <property type="evidence" value="ECO:0007669"/>
    <property type="project" value="UniProtKB-UniRule"/>
</dbReference>
<comment type="catalytic activity">
    <reaction evidence="13">
        <text>L-threonyl-[protein] + ATP = O-phospho-L-threonyl-[protein] + ADP + H(+)</text>
        <dbReference type="Rhea" id="RHEA:46608"/>
        <dbReference type="Rhea" id="RHEA-COMP:11060"/>
        <dbReference type="Rhea" id="RHEA-COMP:11605"/>
        <dbReference type="ChEBI" id="CHEBI:15378"/>
        <dbReference type="ChEBI" id="CHEBI:30013"/>
        <dbReference type="ChEBI" id="CHEBI:30616"/>
        <dbReference type="ChEBI" id="CHEBI:61977"/>
        <dbReference type="ChEBI" id="CHEBI:456216"/>
        <dbReference type="EC" id="2.7.11.1"/>
    </reaction>
</comment>
<dbReference type="AlphaFoldDB" id="A0ABD5RE56"/>
<evidence type="ECO:0000256" key="9">
    <source>
        <dbReference type="ARBA" id="ARBA00023004"/>
    </source>
</evidence>
<organism evidence="16 17">
    <name type="scientific">Salinirubrum litoreum</name>
    <dbReference type="NCBI Taxonomy" id="1126234"/>
    <lineage>
        <taxon>Archaea</taxon>
        <taxon>Methanobacteriati</taxon>
        <taxon>Methanobacteriota</taxon>
        <taxon>Stenosarchaea group</taxon>
        <taxon>Halobacteria</taxon>
        <taxon>Halobacteriales</taxon>
        <taxon>Haloferacaceae</taxon>
        <taxon>Salinirubrum</taxon>
    </lineage>
</organism>
<gene>
    <name evidence="16" type="ORF">ACFPJ5_15000</name>
</gene>
<comment type="subcellular location">
    <subcellularLocation>
        <location evidence="13">Cytoplasm</location>
    </subcellularLocation>
</comment>
<keyword evidence="8 13" id="KW-0067">ATP-binding</keyword>
<comment type="similarity">
    <text evidence="13">In the N-terminal section; belongs to the KAE1 / TsaD family.</text>
</comment>
<dbReference type="PANTHER" id="PTHR11735">
    <property type="entry name" value="TRNA N6-ADENOSINE THREONYLCARBAMOYLTRANSFERASE"/>
    <property type="match status" value="1"/>
</dbReference>